<dbReference type="AlphaFoldDB" id="A0A067BJM7"/>
<evidence type="ECO:0000256" key="1">
    <source>
        <dbReference type="ARBA" id="ARBA00004127"/>
    </source>
</evidence>
<dbReference type="GO" id="GO:0140359">
    <property type="term" value="F:ABC-type transporter activity"/>
    <property type="evidence" value="ECO:0007669"/>
    <property type="project" value="InterPro"/>
</dbReference>
<comment type="subcellular location">
    <subcellularLocation>
        <location evidence="1">Endomembrane system</location>
        <topology evidence="1">Multi-pass membrane protein</topology>
    </subcellularLocation>
</comment>
<evidence type="ECO:0000256" key="8">
    <source>
        <dbReference type="ARBA" id="ARBA00023136"/>
    </source>
</evidence>
<protein>
    <recommendedName>
        <fullName evidence="10">ABC transmembrane type-1 domain-containing protein</fullName>
    </recommendedName>
</protein>
<evidence type="ECO:0000256" key="9">
    <source>
        <dbReference type="SAM" id="Phobius"/>
    </source>
</evidence>
<dbReference type="VEuPathDB" id="FungiDB:SPRG_16159"/>
<keyword evidence="12" id="KW-1185">Reference proteome</keyword>
<dbReference type="PROSITE" id="PS50929">
    <property type="entry name" value="ABC_TM1F"/>
    <property type="match status" value="1"/>
</dbReference>
<name>A0A067BJM7_SAPPC</name>
<evidence type="ECO:0000256" key="2">
    <source>
        <dbReference type="ARBA" id="ARBA00022448"/>
    </source>
</evidence>
<keyword evidence="7 9" id="KW-1133">Transmembrane helix</keyword>
<gene>
    <name evidence="11" type="ORF">SPRG_16159</name>
</gene>
<dbReference type="STRING" id="695850.A0A067BJM7"/>
<feature type="domain" description="ABC transmembrane type-1" evidence="10">
    <location>
        <begin position="37"/>
        <end position="166"/>
    </location>
</feature>
<dbReference type="PANTHER" id="PTHR24223:SF443">
    <property type="entry name" value="MULTIDRUG-RESISTANCE LIKE PROTEIN 1, ISOFORM I"/>
    <property type="match status" value="1"/>
</dbReference>
<keyword evidence="6" id="KW-0067">ATP-binding</keyword>
<keyword evidence="8 9" id="KW-0472">Membrane</keyword>
<dbReference type="Pfam" id="PF00664">
    <property type="entry name" value="ABC_membrane"/>
    <property type="match status" value="1"/>
</dbReference>
<dbReference type="GO" id="GO:0005524">
    <property type="term" value="F:ATP binding"/>
    <property type="evidence" value="ECO:0007669"/>
    <property type="project" value="UniProtKB-KW"/>
</dbReference>
<evidence type="ECO:0000259" key="10">
    <source>
        <dbReference type="PROSITE" id="PS50929"/>
    </source>
</evidence>
<evidence type="ECO:0000256" key="5">
    <source>
        <dbReference type="ARBA" id="ARBA00022741"/>
    </source>
</evidence>
<evidence type="ECO:0000313" key="11">
    <source>
        <dbReference type="EMBL" id="KDO18378.1"/>
    </source>
</evidence>
<dbReference type="KEGG" id="spar:SPRG_16159"/>
<evidence type="ECO:0000256" key="6">
    <source>
        <dbReference type="ARBA" id="ARBA00022840"/>
    </source>
</evidence>
<keyword evidence="5" id="KW-0547">Nucleotide-binding</keyword>
<dbReference type="RefSeq" id="XP_012210920.1">
    <property type="nucleotide sequence ID" value="XM_012355530.1"/>
</dbReference>
<accession>A0A067BJM7</accession>
<organism evidence="11 12">
    <name type="scientific">Saprolegnia parasitica (strain CBS 223.65)</name>
    <dbReference type="NCBI Taxonomy" id="695850"/>
    <lineage>
        <taxon>Eukaryota</taxon>
        <taxon>Sar</taxon>
        <taxon>Stramenopiles</taxon>
        <taxon>Oomycota</taxon>
        <taxon>Saprolegniomycetes</taxon>
        <taxon>Saprolegniales</taxon>
        <taxon>Saprolegniaceae</taxon>
        <taxon>Saprolegnia</taxon>
    </lineage>
</organism>
<evidence type="ECO:0000313" key="12">
    <source>
        <dbReference type="Proteomes" id="UP000030745"/>
    </source>
</evidence>
<feature type="transmembrane region" description="Helical" evidence="9">
    <location>
        <begin position="21"/>
        <end position="51"/>
    </location>
</feature>
<dbReference type="EMBL" id="KK583446">
    <property type="protein sequence ID" value="KDO18378.1"/>
    <property type="molecule type" value="Genomic_DNA"/>
</dbReference>
<sequence>MGVISIRFVRKTAPKVATYKAYFGASGSNGFFVAVCIGVFSTVSQAVLVLTDGFMSYWANHTEMTASVSSGYIYLGCALLSALLVYGRSLHVLQIAVQCSQSLHAMLLRKVLHAPISTFFDVTPIGRILNRFSNDLDQIDSQLPSFGLLVLQFLFQILAILVVCALSTPLVMPDHTGSLKVLAVMTTSTSYQSTGLPL</sequence>
<dbReference type="SUPFAM" id="SSF90123">
    <property type="entry name" value="ABC transporter transmembrane region"/>
    <property type="match status" value="1"/>
</dbReference>
<proteinExistence type="predicted"/>
<dbReference type="GO" id="GO:0012505">
    <property type="term" value="C:endomembrane system"/>
    <property type="evidence" value="ECO:0007669"/>
    <property type="project" value="UniProtKB-SubCell"/>
</dbReference>
<dbReference type="InterPro" id="IPR050173">
    <property type="entry name" value="ABC_transporter_C-like"/>
</dbReference>
<dbReference type="OrthoDB" id="79019at2759"/>
<dbReference type="InterPro" id="IPR011527">
    <property type="entry name" value="ABC1_TM_dom"/>
</dbReference>
<dbReference type="Gene3D" id="1.20.1560.10">
    <property type="entry name" value="ABC transporter type 1, transmembrane domain"/>
    <property type="match status" value="1"/>
</dbReference>
<keyword evidence="4" id="KW-0677">Repeat</keyword>
<evidence type="ECO:0000256" key="7">
    <source>
        <dbReference type="ARBA" id="ARBA00022989"/>
    </source>
</evidence>
<dbReference type="GO" id="GO:0016020">
    <property type="term" value="C:membrane"/>
    <property type="evidence" value="ECO:0007669"/>
    <property type="project" value="InterPro"/>
</dbReference>
<keyword evidence="3 9" id="KW-0812">Transmembrane</keyword>
<evidence type="ECO:0000256" key="4">
    <source>
        <dbReference type="ARBA" id="ARBA00022737"/>
    </source>
</evidence>
<feature type="transmembrane region" description="Helical" evidence="9">
    <location>
        <begin position="149"/>
        <end position="172"/>
    </location>
</feature>
<dbReference type="InterPro" id="IPR036640">
    <property type="entry name" value="ABC1_TM_sf"/>
</dbReference>
<keyword evidence="2" id="KW-0813">Transport</keyword>
<reference evidence="11 12" key="1">
    <citation type="journal article" date="2013" name="PLoS Genet.">
        <title>Distinctive expansion of potential virulence genes in the genome of the oomycete fish pathogen Saprolegnia parasitica.</title>
        <authorList>
            <person name="Jiang R.H."/>
            <person name="de Bruijn I."/>
            <person name="Haas B.J."/>
            <person name="Belmonte R."/>
            <person name="Lobach L."/>
            <person name="Christie J."/>
            <person name="van den Ackerveken G."/>
            <person name="Bottin A."/>
            <person name="Bulone V."/>
            <person name="Diaz-Moreno S.M."/>
            <person name="Dumas B."/>
            <person name="Fan L."/>
            <person name="Gaulin E."/>
            <person name="Govers F."/>
            <person name="Grenville-Briggs L.J."/>
            <person name="Horner N.R."/>
            <person name="Levin J.Z."/>
            <person name="Mammella M."/>
            <person name="Meijer H.J."/>
            <person name="Morris P."/>
            <person name="Nusbaum C."/>
            <person name="Oome S."/>
            <person name="Phillips A.J."/>
            <person name="van Rooyen D."/>
            <person name="Rzeszutek E."/>
            <person name="Saraiva M."/>
            <person name="Secombes C.J."/>
            <person name="Seidl M.F."/>
            <person name="Snel B."/>
            <person name="Stassen J.H."/>
            <person name="Sykes S."/>
            <person name="Tripathy S."/>
            <person name="van den Berg H."/>
            <person name="Vega-Arreguin J.C."/>
            <person name="Wawra S."/>
            <person name="Young S.K."/>
            <person name="Zeng Q."/>
            <person name="Dieguez-Uribeondo J."/>
            <person name="Russ C."/>
            <person name="Tyler B.M."/>
            <person name="van West P."/>
        </authorList>
    </citation>
    <scope>NUCLEOTIDE SEQUENCE [LARGE SCALE GENOMIC DNA]</scope>
    <source>
        <strain evidence="11 12">CBS 223.65</strain>
    </source>
</reference>
<feature type="transmembrane region" description="Helical" evidence="9">
    <location>
        <begin position="71"/>
        <end position="90"/>
    </location>
</feature>
<dbReference type="PANTHER" id="PTHR24223">
    <property type="entry name" value="ATP-BINDING CASSETTE SUB-FAMILY C"/>
    <property type="match status" value="1"/>
</dbReference>
<dbReference type="Proteomes" id="UP000030745">
    <property type="component" value="Unassembled WGS sequence"/>
</dbReference>
<dbReference type="GeneID" id="24137807"/>
<evidence type="ECO:0000256" key="3">
    <source>
        <dbReference type="ARBA" id="ARBA00022692"/>
    </source>
</evidence>